<name>A0A5S4GSR3_9ACTN</name>
<reference evidence="2 3" key="1">
    <citation type="submission" date="2019-05" db="EMBL/GenBank/DDBJ databases">
        <title>Draft genome sequence of Nonomuraea zeae DSM 100528.</title>
        <authorList>
            <person name="Saricaoglu S."/>
            <person name="Isik K."/>
        </authorList>
    </citation>
    <scope>NUCLEOTIDE SEQUENCE [LARGE SCALE GENOMIC DNA]</scope>
    <source>
        <strain evidence="2 3">DSM 100528</strain>
    </source>
</reference>
<evidence type="ECO:0000256" key="1">
    <source>
        <dbReference type="SAM" id="MobiDB-lite"/>
    </source>
</evidence>
<organism evidence="2 3">
    <name type="scientific">Nonomuraea zeae</name>
    <dbReference type="NCBI Taxonomy" id="1642303"/>
    <lineage>
        <taxon>Bacteria</taxon>
        <taxon>Bacillati</taxon>
        <taxon>Actinomycetota</taxon>
        <taxon>Actinomycetes</taxon>
        <taxon>Streptosporangiales</taxon>
        <taxon>Streptosporangiaceae</taxon>
        <taxon>Nonomuraea</taxon>
    </lineage>
</organism>
<dbReference type="RefSeq" id="WP_138689783.1">
    <property type="nucleotide sequence ID" value="NZ_JBHSAZ010000089.1"/>
</dbReference>
<feature type="compositionally biased region" description="Gly residues" evidence="1">
    <location>
        <begin position="240"/>
        <end position="249"/>
    </location>
</feature>
<dbReference type="OrthoDB" id="3535952at2"/>
<proteinExistence type="predicted"/>
<comment type="caution">
    <text evidence="2">The sequence shown here is derived from an EMBL/GenBank/DDBJ whole genome shotgun (WGS) entry which is preliminary data.</text>
</comment>
<dbReference type="AlphaFoldDB" id="A0A5S4GSR3"/>
<sequence>MADSGSQAKTVYIWGDAVPTGETEPHPKAEIRRLLGTSQQELIKKGGSAYTSAAEAIINAVVGIEDHAGKILTIWRGPDADKARIALELVCTTGNQLAWTLAEMGRSLETYAGYIPTAIAEVDGSTADQHEVDAKVPEVMLARNRMLTLDLLGDPRVIAATWIENAKAQEALKRLNEKIRSLLISSVPININYELPAVAIPPTPGASISVEYRSGAGTQGAGTAVHDGGSGADDASVSGAGTGSGGSTGGAVNPRQDDGGPGGKEGAGPGTQPDDQPGQDQSAGQDLLGAEEQARDESQGSGDGSGEPAGSPGAGTGADTEDATAPPVIGAEDKTALGDATPGADPTKTETSSYQPTTAVTPATIGTPPVSTVTPTATLPPAATGPGVPSVIGSPSTAYTSGAGVAAMRGGSAAATSGVPFMPMMGGGGPMGDEGGDMERGTYLSEDGSAWSSSRDVTDPVIG</sequence>
<feature type="region of interest" description="Disordered" evidence="1">
    <location>
        <begin position="425"/>
        <end position="463"/>
    </location>
</feature>
<feature type="compositionally biased region" description="Gly residues" evidence="1">
    <location>
        <begin position="301"/>
        <end position="316"/>
    </location>
</feature>
<feature type="compositionally biased region" description="Low complexity" evidence="1">
    <location>
        <begin position="270"/>
        <end position="286"/>
    </location>
</feature>
<accession>A0A5S4GSR3</accession>
<keyword evidence="3" id="KW-1185">Reference proteome</keyword>
<dbReference type="EMBL" id="VCKX01000028">
    <property type="protein sequence ID" value="TMR35985.1"/>
    <property type="molecule type" value="Genomic_DNA"/>
</dbReference>
<evidence type="ECO:0000313" key="3">
    <source>
        <dbReference type="Proteomes" id="UP000306628"/>
    </source>
</evidence>
<dbReference type="Proteomes" id="UP000306628">
    <property type="component" value="Unassembled WGS sequence"/>
</dbReference>
<gene>
    <name evidence="2" type="ORF">ETD85_12240</name>
</gene>
<feature type="compositionally biased region" description="Polar residues" evidence="1">
    <location>
        <begin position="349"/>
        <end position="361"/>
    </location>
</feature>
<protein>
    <submittedName>
        <fullName evidence="2">Uncharacterized protein</fullName>
    </submittedName>
</protein>
<feature type="compositionally biased region" description="Gly residues" evidence="1">
    <location>
        <begin position="259"/>
        <end position="269"/>
    </location>
</feature>
<feature type="region of interest" description="Disordered" evidence="1">
    <location>
        <begin position="217"/>
        <end position="370"/>
    </location>
</feature>
<evidence type="ECO:0000313" key="2">
    <source>
        <dbReference type="EMBL" id="TMR35985.1"/>
    </source>
</evidence>